<sequence>MEEKVTFKTFIMNVLNGIALGTVICLIPGALLGELLKPLVKAYPSLSFLSMSTTISNAVIGLASGVIIGMMFKFTPIQSISIGLATLYASGSIVLTPDKTGLMLKGTGDIVTMIFTAALATAFILLIGDKTKNYAVLILPPLTLVGVGGIGRYTLPFFSELTRILGDGIKHLLTLQPILLTILIAIIFACLIITPITSVGVALAINIDGIASGAANLGICACGFTLAIAGWYVNSKGISLAHFIGSPKISMANVLAKPKIMLPVICSAACTGVLATFFNIKGTAMSAGFGFSGFVGPLAHLSTTNGGIFEIIKTFLIFAGVPIITGYFFVKLFTKIIPIIKEEDYKINL</sequence>
<evidence type="ECO:0000256" key="7">
    <source>
        <dbReference type="ARBA" id="ARBA00023136"/>
    </source>
</evidence>
<evidence type="ECO:0000256" key="3">
    <source>
        <dbReference type="ARBA" id="ARBA00022475"/>
    </source>
</evidence>
<dbReference type="PATRIC" id="fig|1321820.3.peg.414"/>
<dbReference type="Proteomes" id="UP000016637">
    <property type="component" value="Unassembled WGS sequence"/>
</dbReference>
<feature type="transmembrane region" description="Helical" evidence="8">
    <location>
        <begin position="134"/>
        <end position="158"/>
    </location>
</feature>
<evidence type="ECO:0000256" key="1">
    <source>
        <dbReference type="ARBA" id="ARBA00004651"/>
    </source>
</evidence>
<dbReference type="InterPro" id="IPR003352">
    <property type="entry name" value="PTS_EIIC"/>
</dbReference>
<organism evidence="10 11">
    <name type="scientific">Gemella bergeri ATCC 700627</name>
    <dbReference type="NCBI Taxonomy" id="1321820"/>
    <lineage>
        <taxon>Bacteria</taxon>
        <taxon>Bacillati</taxon>
        <taxon>Bacillota</taxon>
        <taxon>Bacilli</taxon>
        <taxon>Bacillales</taxon>
        <taxon>Gemellaceae</taxon>
        <taxon>Gemella</taxon>
    </lineage>
</organism>
<dbReference type="Pfam" id="PF13303">
    <property type="entry name" value="PTS_EIIC_2"/>
    <property type="match status" value="1"/>
</dbReference>
<feature type="transmembrane region" description="Helical" evidence="8">
    <location>
        <begin position="311"/>
        <end position="330"/>
    </location>
</feature>
<feature type="transmembrane region" description="Helical" evidence="8">
    <location>
        <begin position="213"/>
        <end position="233"/>
    </location>
</feature>
<evidence type="ECO:0000259" key="9">
    <source>
        <dbReference type="Pfam" id="PF13303"/>
    </source>
</evidence>
<comment type="subcellular location">
    <subcellularLocation>
        <location evidence="1">Cell membrane</location>
        <topology evidence="1">Multi-pass membrane protein</topology>
    </subcellularLocation>
</comment>
<evidence type="ECO:0000256" key="4">
    <source>
        <dbReference type="ARBA" id="ARBA00022597"/>
    </source>
</evidence>
<evidence type="ECO:0000313" key="11">
    <source>
        <dbReference type="Proteomes" id="UP000016637"/>
    </source>
</evidence>
<evidence type="ECO:0000256" key="6">
    <source>
        <dbReference type="ARBA" id="ARBA00022989"/>
    </source>
</evidence>
<comment type="caution">
    <text evidence="10">The sequence shown here is derived from an EMBL/GenBank/DDBJ whole genome shotgun (WGS) entry which is preliminary data.</text>
</comment>
<keyword evidence="5 8" id="KW-0812">Transmembrane</keyword>
<feature type="transmembrane region" description="Helical" evidence="8">
    <location>
        <begin position="48"/>
        <end position="71"/>
    </location>
</feature>
<feature type="transmembrane region" description="Helical" evidence="8">
    <location>
        <begin position="178"/>
        <end position="207"/>
    </location>
</feature>
<evidence type="ECO:0000313" key="10">
    <source>
        <dbReference type="EMBL" id="ERK59820.1"/>
    </source>
</evidence>
<dbReference type="GO" id="GO:0009401">
    <property type="term" value="P:phosphoenolpyruvate-dependent sugar phosphotransferase system"/>
    <property type="evidence" value="ECO:0007669"/>
    <property type="project" value="InterPro"/>
</dbReference>
<protein>
    <recommendedName>
        <fullName evidence="9">Phosphotransferase system EIIC domain-containing protein</fullName>
    </recommendedName>
</protein>
<keyword evidence="3" id="KW-1003">Cell membrane</keyword>
<dbReference type="RefSeq" id="WP_021752782.1">
    <property type="nucleotide sequence ID" value="NZ_KI271821.1"/>
</dbReference>
<evidence type="ECO:0000256" key="8">
    <source>
        <dbReference type="SAM" id="Phobius"/>
    </source>
</evidence>
<feature type="transmembrane region" description="Helical" evidence="8">
    <location>
        <begin position="77"/>
        <end position="96"/>
    </location>
</feature>
<evidence type="ECO:0000256" key="2">
    <source>
        <dbReference type="ARBA" id="ARBA00022448"/>
    </source>
</evidence>
<dbReference type="HOGENOM" id="CLU_063648_0_0_9"/>
<keyword evidence="6 8" id="KW-1133">Transmembrane helix</keyword>
<keyword evidence="4" id="KW-0762">Sugar transport</keyword>
<keyword evidence="7 8" id="KW-0472">Membrane</keyword>
<feature type="transmembrane region" description="Helical" evidence="8">
    <location>
        <begin position="14"/>
        <end position="36"/>
    </location>
</feature>
<dbReference type="GO" id="GO:0008982">
    <property type="term" value="F:protein-N(PI)-phosphohistidine-sugar phosphotransferase activity"/>
    <property type="evidence" value="ECO:0007669"/>
    <property type="project" value="InterPro"/>
</dbReference>
<feature type="domain" description="Phosphotransferase system EIIC" evidence="9">
    <location>
        <begin position="12"/>
        <end position="346"/>
    </location>
</feature>
<dbReference type="EMBL" id="AWVP01000020">
    <property type="protein sequence ID" value="ERK59820.1"/>
    <property type="molecule type" value="Genomic_DNA"/>
</dbReference>
<name>U2QAF7_9BACL</name>
<gene>
    <name evidence="10" type="ORF">HMPREF1983_00421</name>
</gene>
<feature type="transmembrane region" description="Helical" evidence="8">
    <location>
        <begin position="260"/>
        <end position="280"/>
    </location>
</feature>
<keyword evidence="11" id="KW-1185">Reference proteome</keyword>
<dbReference type="AlphaFoldDB" id="U2QAF7"/>
<dbReference type="GO" id="GO:0005886">
    <property type="term" value="C:plasma membrane"/>
    <property type="evidence" value="ECO:0007669"/>
    <property type="project" value="UniProtKB-SubCell"/>
</dbReference>
<reference evidence="10 11" key="1">
    <citation type="submission" date="2013-08" db="EMBL/GenBank/DDBJ databases">
        <authorList>
            <person name="Weinstock G."/>
            <person name="Sodergren E."/>
            <person name="Wylie T."/>
            <person name="Fulton L."/>
            <person name="Fulton R."/>
            <person name="Fronick C."/>
            <person name="O'Laughlin M."/>
            <person name="Godfrey J."/>
            <person name="Miner T."/>
            <person name="Herter B."/>
            <person name="Appelbaum E."/>
            <person name="Cordes M."/>
            <person name="Lek S."/>
            <person name="Wollam A."/>
            <person name="Pepin K.H."/>
            <person name="Palsikar V.B."/>
            <person name="Mitreva M."/>
            <person name="Wilson R.K."/>
        </authorList>
    </citation>
    <scope>NUCLEOTIDE SEQUENCE [LARGE SCALE GENOMIC DNA]</scope>
    <source>
        <strain evidence="10 11">ATCC 700627</strain>
    </source>
</reference>
<proteinExistence type="predicted"/>
<feature type="transmembrane region" description="Helical" evidence="8">
    <location>
        <begin position="108"/>
        <end position="128"/>
    </location>
</feature>
<dbReference type="eggNOG" id="COG3641">
    <property type="taxonomic scope" value="Bacteria"/>
</dbReference>
<keyword evidence="2" id="KW-0813">Transport</keyword>
<evidence type="ECO:0000256" key="5">
    <source>
        <dbReference type="ARBA" id="ARBA00022692"/>
    </source>
</evidence>
<accession>U2QAF7</accession>